<dbReference type="AlphaFoldDB" id="A0A4U8UIB0"/>
<accession>A0A4U8UIB0</accession>
<dbReference type="Proteomes" id="UP000029920">
    <property type="component" value="Unassembled WGS sequence"/>
</dbReference>
<evidence type="ECO:0008006" key="3">
    <source>
        <dbReference type="Google" id="ProtNLM"/>
    </source>
</evidence>
<gene>
    <name evidence="1" type="ORF">LS72_006330</name>
</gene>
<evidence type="ECO:0000313" key="2">
    <source>
        <dbReference type="Proteomes" id="UP000029920"/>
    </source>
</evidence>
<sequence>MNISKNAAIESFTNTDTIESKSCSGIFTAGANIKTLINKGNIISEGDNNLHAGVKLNEGTIESIINTGTIRGNNFGFAVSIGKFGKFSMQDGAIVIGKYSGIIVGNNQTLGELEISGANTRISGDDYGIWLNRGTKTEKVTVKDGARSKVALLVFLIIVER</sequence>
<dbReference type="EMBL" id="JRPC02000014">
    <property type="protein sequence ID" value="TLE15692.1"/>
    <property type="molecule type" value="Genomic_DNA"/>
</dbReference>
<keyword evidence="2" id="KW-1185">Reference proteome</keyword>
<dbReference type="RefSeq" id="WP_034554188.1">
    <property type="nucleotide sequence ID" value="NZ_JRPC02000014.1"/>
</dbReference>
<proteinExistence type="predicted"/>
<name>A0A4U8UIB0_9HELI</name>
<evidence type="ECO:0000313" key="1">
    <source>
        <dbReference type="EMBL" id="TLE15692.1"/>
    </source>
</evidence>
<comment type="caution">
    <text evidence="1">The sequence shown here is derived from an EMBL/GenBank/DDBJ whole genome shotgun (WGS) entry which is preliminary data.</text>
</comment>
<organism evidence="1 2">
    <name type="scientific">Helicobacter apodemus</name>
    <dbReference type="NCBI Taxonomy" id="135569"/>
    <lineage>
        <taxon>Bacteria</taxon>
        <taxon>Pseudomonadati</taxon>
        <taxon>Campylobacterota</taxon>
        <taxon>Epsilonproteobacteria</taxon>
        <taxon>Campylobacterales</taxon>
        <taxon>Helicobacteraceae</taxon>
        <taxon>Helicobacter</taxon>
    </lineage>
</organism>
<reference evidence="1 2" key="1">
    <citation type="journal article" date="2014" name="Genome Announc.">
        <title>Draft genome sequences of eight enterohepatic helicobacter species isolated from both laboratory and wild rodents.</title>
        <authorList>
            <person name="Sheh A."/>
            <person name="Shen Z."/>
            <person name="Fox J.G."/>
        </authorList>
    </citation>
    <scope>NUCLEOTIDE SEQUENCE [LARGE SCALE GENOMIC DNA]</scope>
    <source>
        <strain evidence="1 2">MIT-03-7007</strain>
    </source>
</reference>
<protein>
    <recommendedName>
        <fullName evidence="3">Autotransporter</fullName>
    </recommendedName>
</protein>